<dbReference type="RefSeq" id="WP_253777513.1">
    <property type="nucleotide sequence ID" value="NZ_BAAAVE010000002.1"/>
</dbReference>
<keyword evidence="2" id="KW-0677">Repeat</keyword>
<dbReference type="InterPro" id="IPR011047">
    <property type="entry name" value="Quinoprotein_ADH-like_sf"/>
</dbReference>
<dbReference type="InterPro" id="IPR019775">
    <property type="entry name" value="WD40_repeat_CS"/>
</dbReference>
<reference evidence="5 6" key="1">
    <citation type="submission" date="2022-06" db="EMBL/GenBank/DDBJ databases">
        <title>Sequencing the genomes of 1000 actinobacteria strains.</title>
        <authorList>
            <person name="Klenk H.-P."/>
        </authorList>
    </citation>
    <scope>NUCLEOTIDE SEQUENCE [LARGE SCALE GENOMIC DNA]</scope>
    <source>
        <strain evidence="5 6">DSM 44170</strain>
    </source>
</reference>
<dbReference type="SMART" id="SM00320">
    <property type="entry name" value="WD40"/>
    <property type="match status" value="3"/>
</dbReference>
<comment type="caution">
    <text evidence="5">The sequence shown here is derived from an EMBL/GenBank/DDBJ whole genome shotgun (WGS) entry which is preliminary data.</text>
</comment>
<dbReference type="InterPro" id="IPR001680">
    <property type="entry name" value="WD40_rpt"/>
</dbReference>
<dbReference type="PROSITE" id="PS00678">
    <property type="entry name" value="WD_REPEATS_1"/>
    <property type="match status" value="1"/>
</dbReference>
<protein>
    <submittedName>
        <fullName evidence="5">WD40 repeat protein</fullName>
    </submittedName>
</protein>
<dbReference type="PROSITE" id="PS50082">
    <property type="entry name" value="WD_REPEATS_2"/>
    <property type="match status" value="1"/>
</dbReference>
<keyword evidence="1 3" id="KW-0853">WD repeat</keyword>
<feature type="repeat" description="WD" evidence="3">
    <location>
        <begin position="268"/>
        <end position="311"/>
    </location>
</feature>
<proteinExistence type="predicted"/>
<evidence type="ECO:0000313" key="6">
    <source>
        <dbReference type="Proteomes" id="UP001320766"/>
    </source>
</evidence>
<evidence type="ECO:0000256" key="2">
    <source>
        <dbReference type="ARBA" id="ARBA00022737"/>
    </source>
</evidence>
<feature type="region of interest" description="Disordered" evidence="4">
    <location>
        <begin position="238"/>
        <end position="259"/>
    </location>
</feature>
<dbReference type="PANTHER" id="PTHR22847:SF637">
    <property type="entry name" value="WD REPEAT DOMAIN 5B"/>
    <property type="match status" value="1"/>
</dbReference>
<evidence type="ECO:0000256" key="4">
    <source>
        <dbReference type="SAM" id="MobiDB-lite"/>
    </source>
</evidence>
<dbReference type="Pfam" id="PF00400">
    <property type="entry name" value="WD40"/>
    <property type="match status" value="1"/>
</dbReference>
<dbReference type="EMBL" id="JAMZEC010000001">
    <property type="protein sequence ID" value="MCP2351311.1"/>
    <property type="molecule type" value="Genomic_DNA"/>
</dbReference>
<dbReference type="InterPro" id="IPR015943">
    <property type="entry name" value="WD40/YVTN_repeat-like_dom_sf"/>
</dbReference>
<keyword evidence="6" id="KW-1185">Reference proteome</keyword>
<dbReference type="PANTHER" id="PTHR22847">
    <property type="entry name" value="WD40 REPEAT PROTEIN"/>
    <property type="match status" value="1"/>
</dbReference>
<evidence type="ECO:0000256" key="3">
    <source>
        <dbReference type="PROSITE-ProRule" id="PRU00221"/>
    </source>
</evidence>
<dbReference type="PROSITE" id="PS50294">
    <property type="entry name" value="WD_REPEATS_REGION"/>
    <property type="match status" value="1"/>
</dbReference>
<evidence type="ECO:0000313" key="5">
    <source>
        <dbReference type="EMBL" id="MCP2351311.1"/>
    </source>
</evidence>
<evidence type="ECO:0000256" key="1">
    <source>
        <dbReference type="ARBA" id="ARBA00022574"/>
    </source>
</evidence>
<organism evidence="5 6">
    <name type="scientific">Nonomuraea roseoviolacea subsp. carminata</name>
    <dbReference type="NCBI Taxonomy" id="160689"/>
    <lineage>
        <taxon>Bacteria</taxon>
        <taxon>Bacillati</taxon>
        <taxon>Actinomycetota</taxon>
        <taxon>Actinomycetes</taxon>
        <taxon>Streptosporangiales</taxon>
        <taxon>Streptosporangiaceae</taxon>
        <taxon>Nonomuraea</taxon>
    </lineage>
</organism>
<dbReference type="InterPro" id="IPR020472">
    <property type="entry name" value="WD40_PAC1"/>
</dbReference>
<dbReference type="PRINTS" id="PR00320">
    <property type="entry name" value="GPROTEINBRPT"/>
</dbReference>
<dbReference type="Gene3D" id="2.130.10.10">
    <property type="entry name" value="YVTN repeat-like/Quinoprotein amine dehydrogenase"/>
    <property type="match status" value="3"/>
</dbReference>
<name>A0ABT1KBH4_9ACTN</name>
<gene>
    <name evidence="5" type="ORF">HD595_007433</name>
</gene>
<sequence>MAFGRLKGEPIAISAGEEGTVRFWSLPGLQPVAEPLEGTAATAVDLGGGRTGVVTEGTYGGRLWDLTSRRVLMRFPKETAYAVGTFRGIEALFVSHGSTVRVVDPRTRALLETLPIPGADMMAVGQLDGRPVLVSGGGSYSQAELDLWDLTSRRRIDRDLFLDDWEEEDAHPDGLVIRQIAGKPLLWASHGETRVDRWDLSREQDPKTVLRVEGDARREGGSYRSIAVTDVDGRLTLAAGGSRRDEHRSSPNSIDLFDATTGERLGPLRGHDGEITALAAGRLDGRPVLLSGSGDNTVRLWDLSSRRQIGGPTPGGPVDGVQFAAVAQVGGEPVVVTGEERGVVRTWDASTGRLTGAPMMGRSPQADQVGLTSLVTADLGGVPVAVAGEQGGIRIWDLRTSTEVGRLPLRHAQSVDRLVLVQRDGQPLVTASSGNVLYTWDLRTRRLIDTFDPGAKESASALSLIDGRAVFAAWDPGQRPGKVRIWDVAGRRRLSSFTVVSPEEDVPPGMDFSIAGLGLFGCAPAVFASGQKIVRVLDARTGRDLAPPLRVEPRDEAFSSRLHDGTVTTVHGRSVVLVSFSPDEDSQLWDLTAREPLSPRIRGVKDHALATGAHVVVTNGPGERVHLWRLTP</sequence>
<dbReference type="Proteomes" id="UP001320766">
    <property type="component" value="Unassembled WGS sequence"/>
</dbReference>
<dbReference type="SUPFAM" id="SSF50998">
    <property type="entry name" value="Quinoprotein alcohol dehydrogenase-like"/>
    <property type="match status" value="1"/>
</dbReference>
<accession>A0ABT1KBH4</accession>